<evidence type="ECO:0000313" key="2">
    <source>
        <dbReference type="Proteomes" id="UP001301958"/>
    </source>
</evidence>
<protein>
    <submittedName>
        <fullName evidence="1">Uncharacterized protein</fullName>
    </submittedName>
</protein>
<accession>A0AAN6YPD3</accession>
<gene>
    <name evidence="1" type="ORF">QBC38DRAFT_488983</name>
</gene>
<reference evidence="1" key="2">
    <citation type="submission" date="2023-05" db="EMBL/GenBank/DDBJ databases">
        <authorList>
            <consortium name="Lawrence Berkeley National Laboratory"/>
            <person name="Steindorff A."/>
            <person name="Hensen N."/>
            <person name="Bonometti L."/>
            <person name="Westerberg I."/>
            <person name="Brannstrom I.O."/>
            <person name="Guillou S."/>
            <person name="Cros-Aarteil S."/>
            <person name="Calhoun S."/>
            <person name="Haridas S."/>
            <person name="Kuo A."/>
            <person name="Mondo S."/>
            <person name="Pangilinan J."/>
            <person name="Riley R."/>
            <person name="Labutti K."/>
            <person name="Andreopoulos B."/>
            <person name="Lipzen A."/>
            <person name="Chen C."/>
            <person name="Yanf M."/>
            <person name="Daum C."/>
            <person name="Ng V."/>
            <person name="Clum A."/>
            <person name="Ohm R."/>
            <person name="Martin F."/>
            <person name="Silar P."/>
            <person name="Natvig D."/>
            <person name="Lalanne C."/>
            <person name="Gautier V."/>
            <person name="Ament-Velasquez S.L."/>
            <person name="Kruys A."/>
            <person name="Hutchinson M.I."/>
            <person name="Powell A.J."/>
            <person name="Barry K."/>
            <person name="Miller A.N."/>
            <person name="Grigoriev I.V."/>
            <person name="Debuchy R."/>
            <person name="Gladieux P."/>
            <person name="Thoren M.H."/>
            <person name="Johannesson H."/>
        </authorList>
    </citation>
    <scope>NUCLEOTIDE SEQUENCE</scope>
    <source>
        <strain evidence="1">CBS 990.96</strain>
    </source>
</reference>
<comment type="caution">
    <text evidence="1">The sequence shown here is derived from an EMBL/GenBank/DDBJ whole genome shotgun (WGS) entry which is preliminary data.</text>
</comment>
<name>A0AAN6YPD3_9PEZI</name>
<dbReference type="Proteomes" id="UP001301958">
    <property type="component" value="Unassembled WGS sequence"/>
</dbReference>
<dbReference type="EMBL" id="MU865452">
    <property type="protein sequence ID" value="KAK4222839.1"/>
    <property type="molecule type" value="Genomic_DNA"/>
</dbReference>
<evidence type="ECO:0000313" key="1">
    <source>
        <dbReference type="EMBL" id="KAK4222839.1"/>
    </source>
</evidence>
<keyword evidence="2" id="KW-1185">Reference proteome</keyword>
<reference evidence="1" key="1">
    <citation type="journal article" date="2023" name="Mol. Phylogenet. Evol.">
        <title>Genome-scale phylogeny and comparative genomics of the fungal order Sordariales.</title>
        <authorList>
            <person name="Hensen N."/>
            <person name="Bonometti L."/>
            <person name="Westerberg I."/>
            <person name="Brannstrom I.O."/>
            <person name="Guillou S."/>
            <person name="Cros-Aarteil S."/>
            <person name="Calhoun S."/>
            <person name="Haridas S."/>
            <person name="Kuo A."/>
            <person name="Mondo S."/>
            <person name="Pangilinan J."/>
            <person name="Riley R."/>
            <person name="LaButti K."/>
            <person name="Andreopoulos B."/>
            <person name="Lipzen A."/>
            <person name="Chen C."/>
            <person name="Yan M."/>
            <person name="Daum C."/>
            <person name="Ng V."/>
            <person name="Clum A."/>
            <person name="Steindorff A."/>
            <person name="Ohm R.A."/>
            <person name="Martin F."/>
            <person name="Silar P."/>
            <person name="Natvig D.O."/>
            <person name="Lalanne C."/>
            <person name="Gautier V."/>
            <person name="Ament-Velasquez S.L."/>
            <person name="Kruys A."/>
            <person name="Hutchinson M.I."/>
            <person name="Powell A.J."/>
            <person name="Barry K."/>
            <person name="Miller A.N."/>
            <person name="Grigoriev I.V."/>
            <person name="Debuchy R."/>
            <person name="Gladieux P."/>
            <person name="Hiltunen Thoren M."/>
            <person name="Johannesson H."/>
        </authorList>
    </citation>
    <scope>NUCLEOTIDE SEQUENCE</scope>
    <source>
        <strain evidence="1">CBS 990.96</strain>
    </source>
</reference>
<dbReference type="AlphaFoldDB" id="A0AAN6YPD3"/>
<organism evidence="1 2">
    <name type="scientific">Podospora fimiseda</name>
    <dbReference type="NCBI Taxonomy" id="252190"/>
    <lineage>
        <taxon>Eukaryota</taxon>
        <taxon>Fungi</taxon>
        <taxon>Dikarya</taxon>
        <taxon>Ascomycota</taxon>
        <taxon>Pezizomycotina</taxon>
        <taxon>Sordariomycetes</taxon>
        <taxon>Sordariomycetidae</taxon>
        <taxon>Sordariales</taxon>
        <taxon>Podosporaceae</taxon>
        <taxon>Podospora</taxon>
    </lineage>
</organism>
<proteinExistence type="predicted"/>
<sequence>MALTDAMFFVLEYLSVIPILPIPAPIHLSPNDEDDHDKKYYKPDLKVIDEDFAMIPGTMTHCTFYFYFFPSTFFHR</sequence>